<evidence type="ECO:0000256" key="1">
    <source>
        <dbReference type="SAM" id="Coils"/>
    </source>
</evidence>
<dbReference type="AlphaFoldDB" id="A0A8H6MGH9"/>
<feature type="region of interest" description="Disordered" evidence="2">
    <location>
        <begin position="233"/>
        <end position="257"/>
    </location>
</feature>
<evidence type="ECO:0000313" key="4">
    <source>
        <dbReference type="Proteomes" id="UP000521943"/>
    </source>
</evidence>
<organism evidence="3 4">
    <name type="scientific">Ephemerocybe angulata</name>
    <dbReference type="NCBI Taxonomy" id="980116"/>
    <lineage>
        <taxon>Eukaryota</taxon>
        <taxon>Fungi</taxon>
        <taxon>Dikarya</taxon>
        <taxon>Basidiomycota</taxon>
        <taxon>Agaricomycotina</taxon>
        <taxon>Agaricomycetes</taxon>
        <taxon>Agaricomycetidae</taxon>
        <taxon>Agaricales</taxon>
        <taxon>Agaricineae</taxon>
        <taxon>Psathyrellaceae</taxon>
        <taxon>Ephemerocybe</taxon>
    </lineage>
</organism>
<comment type="caution">
    <text evidence="3">The sequence shown here is derived from an EMBL/GenBank/DDBJ whole genome shotgun (WGS) entry which is preliminary data.</text>
</comment>
<feature type="region of interest" description="Disordered" evidence="2">
    <location>
        <begin position="193"/>
        <end position="216"/>
    </location>
</feature>
<dbReference type="Proteomes" id="UP000521943">
    <property type="component" value="Unassembled WGS sequence"/>
</dbReference>
<evidence type="ECO:0000256" key="2">
    <source>
        <dbReference type="SAM" id="MobiDB-lite"/>
    </source>
</evidence>
<feature type="coiled-coil region" evidence="1">
    <location>
        <begin position="413"/>
        <end position="444"/>
    </location>
</feature>
<dbReference type="OrthoDB" id="5420669at2759"/>
<protein>
    <submittedName>
        <fullName evidence="3">Uncharacterized protein</fullName>
    </submittedName>
</protein>
<feature type="compositionally biased region" description="Gly residues" evidence="2">
    <location>
        <begin position="199"/>
        <end position="211"/>
    </location>
</feature>
<accession>A0A8H6MGH9</accession>
<name>A0A8H6MGH9_9AGAR</name>
<sequence length="875" mass="94832">MPRTVQIIRDAISITSNFPYIAGLKRGDTLRLIARQVTLPATYDLKGVNLEIYAVEYNISNNAILYNRGPSGANGGDGANGHRDAIQGLEAGQGVDGLRGGEVKVVAEVVSGRWQVDVRGGDGGNGGSGGRGHDIGVEDVWPIPLDGRTPYPFPPYIAKTGGKGGNGGKGGLGGHGGIVTLASVTSPSDVVPGTLLNGGSLGKGGGGGAPGQNGWPEYKIRSPLALALERAGNPEIRQGPPGKGGDRGGDGADGSSGELKTTTLSYAEFWASLASEPFAFEWAKYRHAVGEFYFRSYVPGAADRDHYVGLAVDEFQAAIRLNPSQTESILRLEHIWNDINPLGLPRNFDVIPNFKEYITNLTNLGSLVATFSSIGNTTLLKATDLQGFQEVFKGQRAQCIVRIEDATANLEISKQTEKDLGEALKELEGIMEEVKRQIEAANEEMKKPLSIGGIGGSVKDIAVAVVAVIAAVPTGGASLIAIVPSVISLGKTIYDNAAPMVKVIVDDMEDGTRQAVLDKHNKVKKDASGILDKSERKVTNLQNIIAVIKRARTADNGTLMDLLLKGAELVYEHLLKQQELKRAQMKTRALEQNLVSERALRAFHEASIARTELTEGIVREAGLKVIQAAFSKIDILLGFAFRAQRSVEIYLLKDQTQHVLYDVGRVHPDLEADYLFDPSTHVTTLATLYQKSFTRLLDPAEMWKTYQTYFERPLLKDIRRLAFTDPVDLETFRSTFTLTFTFDAATLAQQRYRTKIQAVGISFVGATGEGNLVSCKLEHSGVYSERMSNGTIHQTILQARREVIPASITPLHTNGLDLDASPPLDAPRSSPLWGVGIGGLYTITIPKSEFEDHHPTFDGLKKIEVWFGYQFMERE</sequence>
<reference evidence="3 4" key="1">
    <citation type="submission" date="2020-07" db="EMBL/GenBank/DDBJ databases">
        <title>Comparative genomics of pyrophilous fungi reveals a link between fire events and developmental genes.</title>
        <authorList>
            <consortium name="DOE Joint Genome Institute"/>
            <person name="Steindorff A.S."/>
            <person name="Carver A."/>
            <person name="Calhoun S."/>
            <person name="Stillman K."/>
            <person name="Liu H."/>
            <person name="Lipzen A."/>
            <person name="Pangilinan J."/>
            <person name="Labutti K."/>
            <person name="Bruns T.D."/>
            <person name="Grigoriev I.V."/>
        </authorList>
    </citation>
    <scope>NUCLEOTIDE SEQUENCE [LARGE SCALE GENOMIC DNA]</scope>
    <source>
        <strain evidence="3 4">CBS 144469</strain>
    </source>
</reference>
<gene>
    <name evidence="3" type="ORF">DFP72DRAFT_1058641</name>
</gene>
<keyword evidence="1" id="KW-0175">Coiled coil</keyword>
<dbReference type="EMBL" id="JACGCI010000003">
    <property type="protein sequence ID" value="KAF6764826.1"/>
    <property type="molecule type" value="Genomic_DNA"/>
</dbReference>
<keyword evidence="4" id="KW-1185">Reference proteome</keyword>
<proteinExistence type="predicted"/>
<evidence type="ECO:0000313" key="3">
    <source>
        <dbReference type="EMBL" id="KAF6764826.1"/>
    </source>
</evidence>